<dbReference type="EMBL" id="RSEB01000002">
    <property type="protein sequence ID" value="RRS00423.1"/>
    <property type="molecule type" value="Genomic_DNA"/>
</dbReference>
<proteinExistence type="predicted"/>
<organism evidence="2 3">
    <name type="scientific">Glycomyces terrestris</name>
    <dbReference type="NCBI Taxonomy" id="2493553"/>
    <lineage>
        <taxon>Bacteria</taxon>
        <taxon>Bacillati</taxon>
        <taxon>Actinomycetota</taxon>
        <taxon>Actinomycetes</taxon>
        <taxon>Glycomycetales</taxon>
        <taxon>Glycomycetaceae</taxon>
        <taxon>Glycomyces</taxon>
    </lineage>
</organism>
<feature type="signal peptide" evidence="1">
    <location>
        <begin position="1"/>
        <end position="25"/>
    </location>
</feature>
<dbReference type="OrthoDB" id="9795680at2"/>
<comment type="caution">
    <text evidence="2">The sequence shown here is derived from an EMBL/GenBank/DDBJ whole genome shotgun (WGS) entry which is preliminary data.</text>
</comment>
<protein>
    <submittedName>
        <fullName evidence="2">Uncharacterized protein</fullName>
    </submittedName>
</protein>
<name>A0A426V0Q9_9ACTN</name>
<evidence type="ECO:0000313" key="3">
    <source>
        <dbReference type="Proteomes" id="UP000277256"/>
    </source>
</evidence>
<evidence type="ECO:0000313" key="2">
    <source>
        <dbReference type="EMBL" id="RRS00423.1"/>
    </source>
</evidence>
<accession>A0A426V0Q9</accession>
<reference evidence="2 3" key="1">
    <citation type="submission" date="2018-12" db="EMBL/GenBank/DDBJ databases">
        <title>Glycomyces sp. YIM 121974 draft genome.</title>
        <authorList>
            <person name="Li Q."/>
        </authorList>
    </citation>
    <scope>NUCLEOTIDE SEQUENCE [LARGE SCALE GENOMIC DNA]</scope>
    <source>
        <strain evidence="2 3">YIM 121974</strain>
    </source>
</reference>
<dbReference type="RefSeq" id="WP_125247102.1">
    <property type="nucleotide sequence ID" value="NZ_RSEB01000002.1"/>
</dbReference>
<dbReference type="Proteomes" id="UP000277256">
    <property type="component" value="Unassembled WGS sequence"/>
</dbReference>
<keyword evidence="1" id="KW-0732">Signal</keyword>
<feature type="chain" id="PRO_5019001797" evidence="1">
    <location>
        <begin position="26"/>
        <end position="622"/>
    </location>
</feature>
<keyword evidence="3" id="KW-1185">Reference proteome</keyword>
<sequence>MRVRLIGAAAVLAGAALVSVPAATAAGAEEPEAIVEPAAEVALPTGESVGIAADGTLDLPAGEAFSVGRNASGERIVVPVDAIDEVASGELEAADFNVDAPGDGFESETETDAEPNVTVTGEWLDGSTPAAFEVSWRRVGTDLGGGPEYTADGTAELSLEPGRYHLVTMMYQDAEDAESDVVSAVQEIRVGENPVEILVDGSKAKPLGFDLDREAQTESVMIDVFSYGPDHEEGGGAWLGLWAQPGGDMYAVPTGRLSSADDVGYVLREGLSSPEGTTDPYSYNLFRHGTGGFRGDLTPPVRDRNLARIDMDYQALGAEGVFNRQELSEHPDYPAGMYITTGEVALPSSRTEFFTADPEVEWEHRAYFPYDGGPGSAWDLVHHRSGVLDAGSVQDMAWNNAPLSVGIDNIGQDWPPATFVRWDELGVLYFGPWMFSSSAGGEGIHSEYLPGKISLVQDGQVIAQNSEIGLGLDPGRVEAGELTITASADRNAPWTPLGTHSEAAWTFDYDPAGNPVLPVSVVEFAASGIVNGAAEGGTVQDVVLEFAQQPGADEQECAAMTFEVSFDDGATWTPVPLDRDGNTATASLALPDDAAFASVRFTAADEDGNTVSHETIRSYAIA</sequence>
<dbReference type="AlphaFoldDB" id="A0A426V0Q9"/>
<gene>
    <name evidence="2" type="ORF">EIW28_07600</name>
</gene>
<evidence type="ECO:0000256" key="1">
    <source>
        <dbReference type="SAM" id="SignalP"/>
    </source>
</evidence>